<dbReference type="GO" id="GO:0006457">
    <property type="term" value="P:protein folding"/>
    <property type="evidence" value="ECO:0007669"/>
    <property type="project" value="InterPro"/>
</dbReference>
<dbReference type="NCBIfam" id="NF010748">
    <property type="entry name" value="PRK14150.1"/>
    <property type="match status" value="1"/>
</dbReference>
<accession>A0A1G8XPC1</accession>
<dbReference type="GO" id="GO:0042803">
    <property type="term" value="F:protein homodimerization activity"/>
    <property type="evidence" value="ECO:0007669"/>
    <property type="project" value="InterPro"/>
</dbReference>
<comment type="subunit">
    <text evidence="3 10">Homodimer.</text>
</comment>
<evidence type="ECO:0000256" key="1">
    <source>
        <dbReference type="ARBA" id="ARBA00004496"/>
    </source>
</evidence>
<dbReference type="InterPro" id="IPR009012">
    <property type="entry name" value="GrpE_head"/>
</dbReference>
<dbReference type="Pfam" id="PF01025">
    <property type="entry name" value="GrpE"/>
    <property type="match status" value="1"/>
</dbReference>
<dbReference type="InterPro" id="IPR013805">
    <property type="entry name" value="GrpE_CC"/>
</dbReference>
<keyword evidence="15" id="KW-1185">Reference proteome</keyword>
<dbReference type="PRINTS" id="PR00773">
    <property type="entry name" value="GRPEPROTEIN"/>
</dbReference>
<dbReference type="STRING" id="658219.SAMN05216212_1189"/>
<keyword evidence="4 10" id="KW-0963">Cytoplasm</keyword>
<evidence type="ECO:0000256" key="13">
    <source>
        <dbReference type="SAM" id="MobiDB-lite"/>
    </source>
</evidence>
<dbReference type="GO" id="GO:0005829">
    <property type="term" value="C:cytosol"/>
    <property type="evidence" value="ECO:0007669"/>
    <property type="project" value="TreeGrafter"/>
</dbReference>
<keyword evidence="5 10" id="KW-0346">Stress response</keyword>
<sequence>MARERSEEEQFEEGAPHPEALTAEEAAAGEERVGAEVEEPTPEEQHQAEEALHAEAESAEALQEEILGLQEQLAIQKDLAMRAQADAQNARRRAQQDVERAHKYGQEKLLQDFLPVVDNLERALSSIDADDEANKAIVEGIELTLKSFTDTLAKHSVEVVDPSGEPFDPERHQAMTQVPNGDVEPNTVLDVFQKGYLLNGRLLRPAMVVVSKAP</sequence>
<dbReference type="Proteomes" id="UP000199305">
    <property type="component" value="Unassembled WGS sequence"/>
</dbReference>
<dbReference type="HAMAP" id="MF_01151">
    <property type="entry name" value="GrpE"/>
    <property type="match status" value="1"/>
</dbReference>
<evidence type="ECO:0000313" key="15">
    <source>
        <dbReference type="Proteomes" id="UP000199305"/>
    </source>
</evidence>
<evidence type="ECO:0000256" key="5">
    <source>
        <dbReference type="ARBA" id="ARBA00023016"/>
    </source>
</evidence>
<dbReference type="GO" id="GO:0000774">
    <property type="term" value="F:adenyl-nucleotide exchange factor activity"/>
    <property type="evidence" value="ECO:0007669"/>
    <property type="project" value="InterPro"/>
</dbReference>
<protein>
    <recommendedName>
        <fullName evidence="8 10">Protein GrpE</fullName>
    </recommendedName>
    <alternativeName>
        <fullName evidence="9 10">HSP-70 cofactor</fullName>
    </alternativeName>
</protein>
<dbReference type="NCBIfam" id="NF010737">
    <property type="entry name" value="PRK14139.1"/>
    <property type="match status" value="1"/>
</dbReference>
<comment type="subcellular location">
    <subcellularLocation>
        <location evidence="1 10">Cytoplasm</location>
    </subcellularLocation>
</comment>
<dbReference type="PROSITE" id="PS01071">
    <property type="entry name" value="GRPE"/>
    <property type="match status" value="1"/>
</dbReference>
<proteinExistence type="inferred from homology"/>
<dbReference type="FunFam" id="2.30.22.10:FF:000001">
    <property type="entry name" value="Protein GrpE"/>
    <property type="match status" value="1"/>
</dbReference>
<dbReference type="InterPro" id="IPR000740">
    <property type="entry name" value="GrpE"/>
</dbReference>
<evidence type="ECO:0000256" key="7">
    <source>
        <dbReference type="ARBA" id="ARBA00053401"/>
    </source>
</evidence>
<dbReference type="NCBIfam" id="NF010738">
    <property type="entry name" value="PRK14140.1"/>
    <property type="match status" value="1"/>
</dbReference>
<dbReference type="SUPFAM" id="SSF51064">
    <property type="entry name" value="Head domain of nucleotide exchange factor GrpE"/>
    <property type="match status" value="1"/>
</dbReference>
<dbReference type="NCBIfam" id="NF010749">
    <property type="entry name" value="PRK14151.1"/>
    <property type="match status" value="1"/>
</dbReference>
<feature type="region of interest" description="Disordered" evidence="13">
    <location>
        <begin position="1"/>
        <end position="60"/>
    </location>
</feature>
<dbReference type="SUPFAM" id="SSF58014">
    <property type="entry name" value="Coiled-coil domain of nucleotide exchange factor GrpE"/>
    <property type="match status" value="1"/>
</dbReference>
<evidence type="ECO:0000313" key="14">
    <source>
        <dbReference type="EMBL" id="SDJ92492.1"/>
    </source>
</evidence>
<dbReference type="OrthoDB" id="9789811at2"/>
<dbReference type="RefSeq" id="WP_091509986.1">
    <property type="nucleotide sequence ID" value="NZ_FNFH01000002.1"/>
</dbReference>
<evidence type="ECO:0000256" key="4">
    <source>
        <dbReference type="ARBA" id="ARBA00022490"/>
    </source>
</evidence>
<reference evidence="15" key="1">
    <citation type="submission" date="2016-10" db="EMBL/GenBank/DDBJ databases">
        <authorList>
            <person name="Varghese N."/>
            <person name="Submissions S."/>
        </authorList>
    </citation>
    <scope>NUCLEOTIDE SEQUENCE [LARGE SCALE GENOMIC DNA]</scope>
    <source>
        <strain evidence="15">CGMCC 1.10658</strain>
    </source>
</reference>
<dbReference type="PANTHER" id="PTHR21237">
    <property type="entry name" value="GRPE PROTEIN"/>
    <property type="match status" value="1"/>
</dbReference>
<comment type="function">
    <text evidence="7 10 11">Participates actively in the response to hyperosmotic and heat shock by preventing the aggregation of stress-denatured proteins, in association with DnaK and GrpE. It is the nucleotide exchange factor for DnaK and may function as a thermosensor. Unfolded proteins bind initially to DnaJ; upon interaction with the DnaJ-bound protein, DnaK hydrolyzes its bound ATP, resulting in the formation of a stable complex. GrpE releases ADP from DnaK; ATP binding to DnaK triggers the release of the substrate protein, thus completing the reaction cycle. Several rounds of ATP-dependent interactions between DnaJ, DnaK and GrpE are required for fully efficient folding.</text>
</comment>
<evidence type="ECO:0000256" key="6">
    <source>
        <dbReference type="ARBA" id="ARBA00023186"/>
    </source>
</evidence>
<evidence type="ECO:0000256" key="10">
    <source>
        <dbReference type="HAMAP-Rule" id="MF_01151"/>
    </source>
</evidence>
<dbReference type="EMBL" id="FNFH01000002">
    <property type="protein sequence ID" value="SDJ92492.1"/>
    <property type="molecule type" value="Genomic_DNA"/>
</dbReference>
<keyword evidence="6 10" id="KW-0143">Chaperone</keyword>
<evidence type="ECO:0000256" key="9">
    <source>
        <dbReference type="ARBA" id="ARBA00076414"/>
    </source>
</evidence>
<gene>
    <name evidence="10" type="primary">grpE</name>
    <name evidence="14" type="ORF">SAMN05216212_1189</name>
</gene>
<dbReference type="AlphaFoldDB" id="A0A1G8XPC1"/>
<dbReference type="PANTHER" id="PTHR21237:SF23">
    <property type="entry name" value="GRPE PROTEIN HOMOLOG, MITOCHONDRIAL"/>
    <property type="match status" value="1"/>
</dbReference>
<evidence type="ECO:0000256" key="11">
    <source>
        <dbReference type="RuleBase" id="RU000639"/>
    </source>
</evidence>
<dbReference type="Gene3D" id="3.90.20.20">
    <property type="match status" value="1"/>
</dbReference>
<dbReference type="Gene3D" id="2.30.22.10">
    <property type="entry name" value="Head domain of nucleotide exchange factor GrpE"/>
    <property type="match status" value="1"/>
</dbReference>
<evidence type="ECO:0000256" key="8">
    <source>
        <dbReference type="ARBA" id="ARBA00072274"/>
    </source>
</evidence>
<name>A0A1G8XPC1_9GAMM</name>
<evidence type="ECO:0000256" key="2">
    <source>
        <dbReference type="ARBA" id="ARBA00009054"/>
    </source>
</evidence>
<dbReference type="GO" id="GO:0051082">
    <property type="term" value="F:unfolded protein binding"/>
    <property type="evidence" value="ECO:0007669"/>
    <property type="project" value="TreeGrafter"/>
</dbReference>
<comment type="similarity">
    <text evidence="2 10 12">Belongs to the GrpE family.</text>
</comment>
<dbReference type="CDD" id="cd00446">
    <property type="entry name" value="GrpE"/>
    <property type="match status" value="1"/>
</dbReference>
<evidence type="ECO:0000256" key="12">
    <source>
        <dbReference type="RuleBase" id="RU004478"/>
    </source>
</evidence>
<dbReference type="GO" id="GO:0051087">
    <property type="term" value="F:protein-folding chaperone binding"/>
    <property type="evidence" value="ECO:0007669"/>
    <property type="project" value="InterPro"/>
</dbReference>
<organism evidence="14 15">
    <name type="scientific">Microbulbifer yueqingensis</name>
    <dbReference type="NCBI Taxonomy" id="658219"/>
    <lineage>
        <taxon>Bacteria</taxon>
        <taxon>Pseudomonadati</taxon>
        <taxon>Pseudomonadota</taxon>
        <taxon>Gammaproteobacteria</taxon>
        <taxon>Cellvibrionales</taxon>
        <taxon>Microbulbiferaceae</taxon>
        <taxon>Microbulbifer</taxon>
    </lineage>
</organism>
<feature type="compositionally biased region" description="Basic and acidic residues" evidence="13">
    <location>
        <begin position="43"/>
        <end position="56"/>
    </location>
</feature>
<evidence type="ECO:0000256" key="3">
    <source>
        <dbReference type="ARBA" id="ARBA00011738"/>
    </source>
</evidence>